<evidence type="ECO:0000256" key="2">
    <source>
        <dbReference type="ARBA" id="ARBA00022448"/>
    </source>
</evidence>
<keyword evidence="4 6" id="KW-1133">Transmembrane helix</keyword>
<feature type="transmembrane region" description="Helical" evidence="6">
    <location>
        <begin position="429"/>
        <end position="453"/>
    </location>
</feature>
<feature type="transmembrane region" description="Helical" evidence="6">
    <location>
        <begin position="266"/>
        <end position="283"/>
    </location>
</feature>
<evidence type="ECO:0000256" key="3">
    <source>
        <dbReference type="ARBA" id="ARBA00022692"/>
    </source>
</evidence>
<reference evidence="8 9" key="1">
    <citation type="journal article" date="2015" name="Genome Biol. Evol.">
        <title>Phylogenomic analyses indicate that early fungi evolved digesting cell walls of algal ancestors of land plants.</title>
        <authorList>
            <person name="Chang Y."/>
            <person name="Wang S."/>
            <person name="Sekimoto S."/>
            <person name="Aerts A.L."/>
            <person name="Choi C."/>
            <person name="Clum A."/>
            <person name="LaButti K.M."/>
            <person name="Lindquist E.A."/>
            <person name="Yee Ngan C."/>
            <person name="Ohm R.A."/>
            <person name="Salamov A.A."/>
            <person name="Grigoriev I.V."/>
            <person name="Spatafora J.W."/>
            <person name="Berbee M.L."/>
        </authorList>
    </citation>
    <scope>NUCLEOTIDE SEQUENCE [LARGE SCALE GENOMIC DNA]</scope>
    <source>
        <strain evidence="8 9">NRRL 28638</strain>
    </source>
</reference>
<feature type="transmembrane region" description="Helical" evidence="6">
    <location>
        <begin position="130"/>
        <end position="156"/>
    </location>
</feature>
<evidence type="ECO:0000256" key="1">
    <source>
        <dbReference type="ARBA" id="ARBA00004127"/>
    </source>
</evidence>
<evidence type="ECO:0000256" key="6">
    <source>
        <dbReference type="SAM" id="Phobius"/>
    </source>
</evidence>
<feature type="transmembrane region" description="Helical" evidence="6">
    <location>
        <begin position="303"/>
        <end position="327"/>
    </location>
</feature>
<dbReference type="Proteomes" id="UP000070444">
    <property type="component" value="Unassembled WGS sequence"/>
</dbReference>
<feature type="transmembrane region" description="Helical" evidence="6">
    <location>
        <begin position="399"/>
        <end position="423"/>
    </location>
</feature>
<dbReference type="PROSITE" id="PS50850">
    <property type="entry name" value="MFS"/>
    <property type="match status" value="1"/>
</dbReference>
<feature type="domain" description="Major facilitator superfamily (MFS) profile" evidence="7">
    <location>
        <begin position="1"/>
        <end position="524"/>
    </location>
</feature>
<dbReference type="Gene3D" id="1.20.1250.20">
    <property type="entry name" value="MFS general substrate transporter like domains"/>
    <property type="match status" value="2"/>
</dbReference>
<dbReference type="InterPro" id="IPR020846">
    <property type="entry name" value="MFS_dom"/>
</dbReference>
<evidence type="ECO:0000259" key="7">
    <source>
        <dbReference type="PROSITE" id="PS50850"/>
    </source>
</evidence>
<evidence type="ECO:0000313" key="9">
    <source>
        <dbReference type="Proteomes" id="UP000070444"/>
    </source>
</evidence>
<keyword evidence="2" id="KW-0813">Transport</keyword>
<dbReference type="GO" id="GO:0022857">
    <property type="term" value="F:transmembrane transporter activity"/>
    <property type="evidence" value="ECO:0007669"/>
    <property type="project" value="InterPro"/>
</dbReference>
<feature type="transmembrane region" description="Helical" evidence="6">
    <location>
        <begin position="168"/>
        <end position="190"/>
    </location>
</feature>
<dbReference type="OrthoDB" id="10021397at2759"/>
<organism evidence="8 9">
    <name type="scientific">Conidiobolus coronatus (strain ATCC 28846 / CBS 209.66 / NRRL 28638)</name>
    <name type="common">Delacroixia coronata</name>
    <dbReference type="NCBI Taxonomy" id="796925"/>
    <lineage>
        <taxon>Eukaryota</taxon>
        <taxon>Fungi</taxon>
        <taxon>Fungi incertae sedis</taxon>
        <taxon>Zoopagomycota</taxon>
        <taxon>Entomophthoromycotina</taxon>
        <taxon>Entomophthoromycetes</taxon>
        <taxon>Entomophthorales</taxon>
        <taxon>Ancylistaceae</taxon>
        <taxon>Conidiobolus</taxon>
    </lineage>
</organism>
<name>A0A137NR88_CONC2</name>
<keyword evidence="5 6" id="KW-0472">Membrane</keyword>
<feature type="transmembrane region" description="Helical" evidence="6">
    <location>
        <begin position="339"/>
        <end position="363"/>
    </location>
</feature>
<dbReference type="Pfam" id="PF07690">
    <property type="entry name" value="MFS_1"/>
    <property type="match status" value="1"/>
</dbReference>
<dbReference type="SUPFAM" id="SSF103473">
    <property type="entry name" value="MFS general substrate transporter"/>
    <property type="match status" value="1"/>
</dbReference>
<gene>
    <name evidence="8" type="ORF">CONCODRAFT_146174</name>
</gene>
<feature type="transmembrane region" description="Helical" evidence="6">
    <location>
        <begin position="197"/>
        <end position="215"/>
    </location>
</feature>
<dbReference type="AlphaFoldDB" id="A0A137NR88"/>
<feature type="transmembrane region" description="Helical" evidence="6">
    <location>
        <begin position="369"/>
        <end position="387"/>
    </location>
</feature>
<dbReference type="Gene3D" id="1.20.1720.10">
    <property type="entry name" value="Multidrug resistance protein D"/>
    <property type="match status" value="1"/>
</dbReference>
<feature type="transmembrane region" description="Helical" evidence="6">
    <location>
        <begin position="99"/>
        <end position="118"/>
    </location>
</feature>
<feature type="transmembrane region" description="Helical" evidence="6">
    <location>
        <begin position="235"/>
        <end position="254"/>
    </location>
</feature>
<comment type="subcellular location">
    <subcellularLocation>
        <location evidence="1">Endomembrane system</location>
        <topology evidence="1">Multi-pass membrane protein</topology>
    </subcellularLocation>
</comment>
<keyword evidence="9" id="KW-1185">Reference proteome</keyword>
<feature type="transmembrane region" description="Helical" evidence="6">
    <location>
        <begin position="59"/>
        <end position="79"/>
    </location>
</feature>
<dbReference type="GO" id="GO:0005886">
    <property type="term" value="C:plasma membrane"/>
    <property type="evidence" value="ECO:0007669"/>
    <property type="project" value="TreeGrafter"/>
</dbReference>
<dbReference type="STRING" id="796925.A0A137NR88"/>
<keyword evidence="3 6" id="KW-0812">Transmembrane</keyword>
<dbReference type="InterPro" id="IPR011701">
    <property type="entry name" value="MFS"/>
</dbReference>
<evidence type="ECO:0000256" key="4">
    <source>
        <dbReference type="ARBA" id="ARBA00022989"/>
    </source>
</evidence>
<evidence type="ECO:0000313" key="8">
    <source>
        <dbReference type="EMBL" id="KXN65234.1"/>
    </source>
</evidence>
<protein>
    <submittedName>
        <fullName evidence="8">MFS general substrate transporter</fullName>
    </submittedName>
</protein>
<dbReference type="EMBL" id="KQ964939">
    <property type="protein sequence ID" value="KXN65234.1"/>
    <property type="molecule type" value="Genomic_DNA"/>
</dbReference>
<dbReference type="GO" id="GO:0012505">
    <property type="term" value="C:endomembrane system"/>
    <property type="evidence" value="ECO:0007669"/>
    <property type="project" value="UniProtKB-SubCell"/>
</dbReference>
<feature type="transmembrane region" description="Helical" evidence="6">
    <location>
        <begin position="500"/>
        <end position="519"/>
    </location>
</feature>
<dbReference type="PANTHER" id="PTHR23501">
    <property type="entry name" value="MAJOR FACILITATOR SUPERFAMILY"/>
    <property type="match status" value="1"/>
</dbReference>
<dbReference type="PANTHER" id="PTHR23501:SF191">
    <property type="entry name" value="VACUOLAR BASIC AMINO ACID TRANSPORTER 4"/>
    <property type="match status" value="1"/>
</dbReference>
<accession>A0A137NR88</accession>
<evidence type="ECO:0000256" key="5">
    <source>
        <dbReference type="ARBA" id="ARBA00023136"/>
    </source>
</evidence>
<proteinExistence type="predicted"/>
<dbReference type="InterPro" id="IPR036259">
    <property type="entry name" value="MFS_trans_sf"/>
</dbReference>
<sequence>MSNINQDNSIRDESTLEKGLNEDEFNHSLASPLPDTKEPHSLQNSIAVNDKPASKTKLIISKFLITIGLVLGIFVGSMSETAVSTITEVIGSDLKSYGSLTWIAGGYLLTTVASTPLFGKLSDIFGRKPIEFFSIALFAIAGIGGGGIMSMSFVMVSDVIPLENRSTYLSIISATFAIAQILGPIIGGALAEVSWRINFYIQLPLCLILLLLVVFVLDLPKSEGNILSKVKRVDFLGSLTLVLTIVSFILATNWGGKDYAWNSAPIIVLFVLMAVFFIAFIIIEWKISPEPVLPSRVFVRNVVLSLTASFCAGAVQFVAIFYLPVYFQFVHGATPSESGYRLIPFLAIISICCLSSGTLIKIFKTIRGVMWVGGAINIVGTCLVAFWRQNATLAEQVIFILLNGIGLGLIFQLVIFTCTLSVAPEDVAIASGLFTFSMNIGGVVSLAIAGSIYNNVLSNQILEKLPEYVPKDLLDPQIAGTLSEANKELLKTCYHYAFQYAYICVIPFAIILFISVLGLTKLEIPGTKIQASGH</sequence>